<evidence type="ECO:0000256" key="4">
    <source>
        <dbReference type="ARBA" id="ARBA00022989"/>
    </source>
</evidence>
<keyword evidence="4 6" id="KW-1133">Transmembrane helix</keyword>
<evidence type="ECO:0000256" key="3">
    <source>
        <dbReference type="ARBA" id="ARBA00022692"/>
    </source>
</evidence>
<sequence>MSEEAPPSSPAMMQYVEGCPGCAMERKKQMCKGIPYKELFFVAITSIATALPISALFPFLYFMAYSIEVSPPEHQALGLSIVSTGWGIGLVLGPSIGGYLARPALQYPNIVSEESLFGRFPYLLPCLCISIFSVAVLVSCMWLPETLHKHKNIENMGGMSGDSRTQRTEDIHLDRSLYKNKPLMSSIIAYSVFTLHDTAYSEVRAGLLVYQLFFYRAVHKFLGSVYSCRIASILSIPLLAAYPFMKYLSGFELGLAIYPATIVKGVFGPQRQRGAANGISTTAMSFFKALGPAGAGILFSWAQKRQNASFLPGDQIIFFILNVVQCIGLVLMFKPFLALPEYYGLKRL</sequence>
<dbReference type="SUPFAM" id="SSF103473">
    <property type="entry name" value="MFS general substrate transporter"/>
    <property type="match status" value="1"/>
</dbReference>
<keyword evidence="8" id="KW-1185">Reference proteome</keyword>
<feature type="transmembrane region" description="Helical" evidence="6">
    <location>
        <begin position="120"/>
        <end position="143"/>
    </location>
</feature>
<organism evidence="7 8">
    <name type="scientific">Eleusine coracana subsp. coracana</name>
    <dbReference type="NCBI Taxonomy" id="191504"/>
    <lineage>
        <taxon>Eukaryota</taxon>
        <taxon>Viridiplantae</taxon>
        <taxon>Streptophyta</taxon>
        <taxon>Embryophyta</taxon>
        <taxon>Tracheophyta</taxon>
        <taxon>Spermatophyta</taxon>
        <taxon>Magnoliopsida</taxon>
        <taxon>Liliopsida</taxon>
        <taxon>Poales</taxon>
        <taxon>Poaceae</taxon>
        <taxon>PACMAD clade</taxon>
        <taxon>Chloridoideae</taxon>
        <taxon>Cynodonteae</taxon>
        <taxon>Eleusininae</taxon>
        <taxon>Eleusine</taxon>
    </lineage>
</organism>
<dbReference type="AlphaFoldDB" id="A0AAV5BR53"/>
<accession>A0AAV5BR53</accession>
<dbReference type="Proteomes" id="UP001054889">
    <property type="component" value="Unassembled WGS sequence"/>
</dbReference>
<proteinExistence type="predicted"/>
<comment type="subcellular location">
    <subcellularLocation>
        <location evidence="1">Membrane</location>
        <topology evidence="1">Multi-pass membrane protein</topology>
    </subcellularLocation>
</comment>
<keyword evidence="5 6" id="KW-0472">Membrane</keyword>
<dbReference type="InterPro" id="IPR036259">
    <property type="entry name" value="MFS_trans_sf"/>
</dbReference>
<evidence type="ECO:0000256" key="5">
    <source>
        <dbReference type="ARBA" id="ARBA00023136"/>
    </source>
</evidence>
<feature type="transmembrane region" description="Helical" evidence="6">
    <location>
        <begin position="39"/>
        <end position="64"/>
    </location>
</feature>
<dbReference type="Pfam" id="PF07690">
    <property type="entry name" value="MFS_1"/>
    <property type="match status" value="1"/>
</dbReference>
<dbReference type="GO" id="GO:0016020">
    <property type="term" value="C:membrane"/>
    <property type="evidence" value="ECO:0007669"/>
    <property type="project" value="UniProtKB-SubCell"/>
</dbReference>
<dbReference type="EMBL" id="BQKI01000002">
    <property type="protein sequence ID" value="GJM88083.1"/>
    <property type="molecule type" value="Genomic_DNA"/>
</dbReference>
<dbReference type="GO" id="GO:0022857">
    <property type="term" value="F:transmembrane transporter activity"/>
    <property type="evidence" value="ECO:0007669"/>
    <property type="project" value="InterPro"/>
</dbReference>
<protein>
    <recommendedName>
        <fullName evidence="9">Major facilitator superfamily (MFS) profile domain-containing protein</fullName>
    </recommendedName>
</protein>
<evidence type="ECO:0000313" key="7">
    <source>
        <dbReference type="EMBL" id="GJM88083.1"/>
    </source>
</evidence>
<feature type="transmembrane region" description="Helical" evidence="6">
    <location>
        <begin position="221"/>
        <end position="242"/>
    </location>
</feature>
<evidence type="ECO:0000313" key="8">
    <source>
        <dbReference type="Proteomes" id="UP001054889"/>
    </source>
</evidence>
<evidence type="ECO:0008006" key="9">
    <source>
        <dbReference type="Google" id="ProtNLM"/>
    </source>
</evidence>
<dbReference type="InterPro" id="IPR011701">
    <property type="entry name" value="MFS"/>
</dbReference>
<reference evidence="7" key="1">
    <citation type="journal article" date="2018" name="DNA Res.">
        <title>Multiple hybrid de novo genome assembly of finger millet, an orphan allotetraploid crop.</title>
        <authorList>
            <person name="Hatakeyama M."/>
            <person name="Aluri S."/>
            <person name="Balachadran M.T."/>
            <person name="Sivarajan S.R."/>
            <person name="Patrignani A."/>
            <person name="Gruter S."/>
            <person name="Poveda L."/>
            <person name="Shimizu-Inatsugi R."/>
            <person name="Baeten J."/>
            <person name="Francoijs K.J."/>
            <person name="Nataraja K.N."/>
            <person name="Reddy Y.A.N."/>
            <person name="Phadnis S."/>
            <person name="Ravikumar R.L."/>
            <person name="Schlapbach R."/>
            <person name="Sreeman S.M."/>
            <person name="Shimizu K.K."/>
        </authorList>
    </citation>
    <scope>NUCLEOTIDE SEQUENCE</scope>
</reference>
<evidence type="ECO:0000256" key="1">
    <source>
        <dbReference type="ARBA" id="ARBA00004141"/>
    </source>
</evidence>
<feature type="transmembrane region" description="Helical" evidence="6">
    <location>
        <begin position="316"/>
        <end position="337"/>
    </location>
</feature>
<reference evidence="7" key="2">
    <citation type="submission" date="2021-12" db="EMBL/GenBank/DDBJ databases">
        <title>Resequencing data analysis of finger millet.</title>
        <authorList>
            <person name="Hatakeyama M."/>
            <person name="Aluri S."/>
            <person name="Balachadran M.T."/>
            <person name="Sivarajan S.R."/>
            <person name="Poveda L."/>
            <person name="Shimizu-Inatsugi R."/>
            <person name="Schlapbach R."/>
            <person name="Sreeman S.M."/>
            <person name="Shimizu K.K."/>
        </authorList>
    </citation>
    <scope>NUCLEOTIDE SEQUENCE</scope>
</reference>
<dbReference type="Gene3D" id="1.20.1250.20">
    <property type="entry name" value="MFS general substrate transporter like domains"/>
    <property type="match status" value="1"/>
</dbReference>
<feature type="transmembrane region" description="Helical" evidence="6">
    <location>
        <begin position="279"/>
        <end position="301"/>
    </location>
</feature>
<keyword evidence="3 6" id="KW-0812">Transmembrane</keyword>
<feature type="transmembrane region" description="Helical" evidence="6">
    <location>
        <begin position="248"/>
        <end position="267"/>
    </location>
</feature>
<dbReference type="PANTHER" id="PTHR23504">
    <property type="entry name" value="MAJOR FACILITATOR SUPERFAMILY DOMAIN-CONTAINING PROTEIN 10"/>
    <property type="match status" value="1"/>
</dbReference>
<evidence type="ECO:0000256" key="6">
    <source>
        <dbReference type="SAM" id="Phobius"/>
    </source>
</evidence>
<name>A0AAV5BR53_ELECO</name>
<dbReference type="PANTHER" id="PTHR23504:SF30">
    <property type="entry name" value="FACILITATOR SUPERFAMILY ANTIPORTER, PUTATIVE, EXPRESSED-RELATED"/>
    <property type="match status" value="1"/>
</dbReference>
<keyword evidence="2" id="KW-0813">Transport</keyword>
<evidence type="ECO:0000256" key="2">
    <source>
        <dbReference type="ARBA" id="ARBA00022448"/>
    </source>
</evidence>
<comment type="caution">
    <text evidence="7">The sequence shown here is derived from an EMBL/GenBank/DDBJ whole genome shotgun (WGS) entry which is preliminary data.</text>
</comment>
<feature type="transmembrane region" description="Helical" evidence="6">
    <location>
        <begin position="76"/>
        <end position="100"/>
    </location>
</feature>
<gene>
    <name evidence="7" type="primary">ga04107</name>
    <name evidence="7" type="ORF">PR202_ga04107</name>
</gene>